<feature type="domain" description="Phytocyanin" evidence="12">
    <location>
        <begin position="24"/>
        <end position="125"/>
    </location>
</feature>
<dbReference type="AlphaFoldDB" id="A0A834Y4F3"/>
<evidence type="ECO:0000256" key="8">
    <source>
        <dbReference type="ARBA" id="ARBA00035011"/>
    </source>
</evidence>
<evidence type="ECO:0000313" key="14">
    <source>
        <dbReference type="Proteomes" id="UP000655225"/>
    </source>
</evidence>
<dbReference type="Gene3D" id="2.60.40.420">
    <property type="entry name" value="Cupredoxins - blue copper proteins"/>
    <property type="match status" value="1"/>
</dbReference>
<comment type="caution">
    <text evidence="13">The sequence shown here is derived from an EMBL/GenBank/DDBJ whole genome shotgun (WGS) entry which is preliminary data.</text>
</comment>
<evidence type="ECO:0000256" key="3">
    <source>
        <dbReference type="ARBA" id="ARBA00022729"/>
    </source>
</evidence>
<dbReference type="Pfam" id="PF02298">
    <property type="entry name" value="Cu_bind_like"/>
    <property type="match status" value="1"/>
</dbReference>
<feature type="region of interest" description="Disordered" evidence="10">
    <location>
        <begin position="132"/>
        <end position="211"/>
    </location>
</feature>
<dbReference type="GO" id="GO:0012505">
    <property type="term" value="C:endomembrane system"/>
    <property type="evidence" value="ECO:0007669"/>
    <property type="project" value="UniProtKB-SubCell"/>
</dbReference>
<keyword evidence="4" id="KW-0472">Membrane</keyword>
<reference evidence="13 14" key="1">
    <citation type="submission" date="2020-04" db="EMBL/GenBank/DDBJ databases">
        <title>Plant Genome Project.</title>
        <authorList>
            <person name="Zhang R.-G."/>
        </authorList>
    </citation>
    <scope>NUCLEOTIDE SEQUENCE [LARGE SCALE GENOMIC DNA]</scope>
    <source>
        <strain evidence="13">YNK0</strain>
        <tissue evidence="13">Leaf</tissue>
    </source>
</reference>
<dbReference type="FunFam" id="2.60.40.420:FF:000010">
    <property type="entry name" value="Early nodulin-like protein 1"/>
    <property type="match status" value="1"/>
</dbReference>
<evidence type="ECO:0000313" key="13">
    <source>
        <dbReference type="EMBL" id="KAF8364902.1"/>
    </source>
</evidence>
<keyword evidence="2" id="KW-0336">GPI-anchor</keyword>
<evidence type="ECO:0000256" key="9">
    <source>
        <dbReference type="ARBA" id="ARBA00037868"/>
    </source>
</evidence>
<dbReference type="InterPro" id="IPR041846">
    <property type="entry name" value="ENL_dom"/>
</dbReference>
<evidence type="ECO:0000256" key="2">
    <source>
        <dbReference type="ARBA" id="ARBA00022622"/>
    </source>
</evidence>
<dbReference type="OrthoDB" id="959565at2759"/>
<dbReference type="PANTHER" id="PTHR33021:SF185">
    <property type="entry name" value="EARLY NODULIN-LIKE PROTEIN 3-RELATED"/>
    <property type="match status" value="1"/>
</dbReference>
<evidence type="ECO:0000259" key="12">
    <source>
        <dbReference type="PROSITE" id="PS51485"/>
    </source>
</evidence>
<feature type="chain" id="PRO_5032285313" description="Phytocyanin domain-containing protein" evidence="11">
    <location>
        <begin position="24"/>
        <end position="240"/>
    </location>
</feature>
<accession>A0A834Y4F3</accession>
<evidence type="ECO:0000256" key="10">
    <source>
        <dbReference type="SAM" id="MobiDB-lite"/>
    </source>
</evidence>
<dbReference type="SUPFAM" id="SSF49503">
    <property type="entry name" value="Cupredoxins"/>
    <property type="match status" value="1"/>
</dbReference>
<comment type="similarity">
    <text evidence="8">Belongs to the early nodulin-like (ENODL) family.</text>
</comment>
<proteinExistence type="inferred from homology"/>
<dbReference type="InterPro" id="IPR039391">
    <property type="entry name" value="Phytocyanin-like"/>
</dbReference>
<feature type="signal peptide" evidence="11">
    <location>
        <begin position="1"/>
        <end position="23"/>
    </location>
</feature>
<keyword evidence="14" id="KW-1185">Reference proteome</keyword>
<keyword evidence="3 11" id="KW-0732">Signal</keyword>
<protein>
    <recommendedName>
        <fullName evidence="12">Phytocyanin domain-containing protein</fullName>
    </recommendedName>
</protein>
<dbReference type="CDD" id="cd11019">
    <property type="entry name" value="OsENODL1_like"/>
    <property type="match status" value="1"/>
</dbReference>
<gene>
    <name evidence="13" type="ORF">HHK36_033112</name>
</gene>
<dbReference type="PANTHER" id="PTHR33021">
    <property type="entry name" value="BLUE COPPER PROTEIN"/>
    <property type="match status" value="1"/>
</dbReference>
<evidence type="ECO:0000256" key="11">
    <source>
        <dbReference type="SAM" id="SignalP"/>
    </source>
</evidence>
<dbReference type="PROSITE" id="PS51485">
    <property type="entry name" value="PHYTOCYANIN"/>
    <property type="match status" value="1"/>
</dbReference>
<evidence type="ECO:0000256" key="5">
    <source>
        <dbReference type="ARBA" id="ARBA00023157"/>
    </source>
</evidence>
<evidence type="ECO:0000256" key="7">
    <source>
        <dbReference type="ARBA" id="ARBA00023288"/>
    </source>
</evidence>
<comment type="subcellular location">
    <subcellularLocation>
        <location evidence="9">Endomembrane system</location>
        <topology evidence="9">Lipid-anchor</topology>
    </subcellularLocation>
    <subcellularLocation>
        <location evidence="1">Membrane</location>
        <topology evidence="1">Lipid-anchor</topology>
        <topology evidence="1">GPI-anchor</topology>
    </subcellularLocation>
</comment>
<dbReference type="OMA" id="HAANCKN"/>
<dbReference type="GO" id="GO:0005886">
    <property type="term" value="C:plasma membrane"/>
    <property type="evidence" value="ECO:0007669"/>
    <property type="project" value="TreeGrafter"/>
</dbReference>
<keyword evidence="7" id="KW-0449">Lipoprotein</keyword>
<evidence type="ECO:0000256" key="4">
    <source>
        <dbReference type="ARBA" id="ARBA00023136"/>
    </source>
</evidence>
<keyword evidence="5" id="KW-1015">Disulfide bond</keyword>
<name>A0A834Y4F3_TETSI</name>
<dbReference type="GO" id="GO:0098552">
    <property type="term" value="C:side of membrane"/>
    <property type="evidence" value="ECO:0007669"/>
    <property type="project" value="UniProtKB-KW"/>
</dbReference>
<organism evidence="13 14">
    <name type="scientific">Tetracentron sinense</name>
    <name type="common">Spur-leaf</name>
    <dbReference type="NCBI Taxonomy" id="13715"/>
    <lineage>
        <taxon>Eukaryota</taxon>
        <taxon>Viridiplantae</taxon>
        <taxon>Streptophyta</taxon>
        <taxon>Embryophyta</taxon>
        <taxon>Tracheophyta</taxon>
        <taxon>Spermatophyta</taxon>
        <taxon>Magnoliopsida</taxon>
        <taxon>Trochodendrales</taxon>
        <taxon>Trochodendraceae</taxon>
        <taxon>Tetracentron</taxon>
    </lineage>
</organism>
<evidence type="ECO:0000256" key="6">
    <source>
        <dbReference type="ARBA" id="ARBA00023180"/>
    </source>
</evidence>
<dbReference type="InterPro" id="IPR008972">
    <property type="entry name" value="Cupredoxin"/>
</dbReference>
<keyword evidence="6" id="KW-0325">Glycoprotein</keyword>
<dbReference type="GO" id="GO:0009055">
    <property type="term" value="F:electron transfer activity"/>
    <property type="evidence" value="ECO:0007669"/>
    <property type="project" value="InterPro"/>
</dbReference>
<dbReference type="InterPro" id="IPR003245">
    <property type="entry name" value="Phytocyanin_dom"/>
</dbReference>
<dbReference type="EMBL" id="JABCRI010001147">
    <property type="protein sequence ID" value="KAF8364902.1"/>
    <property type="molecule type" value="Genomic_DNA"/>
</dbReference>
<evidence type="ECO:0000256" key="1">
    <source>
        <dbReference type="ARBA" id="ARBA00004589"/>
    </source>
</evidence>
<sequence length="240" mass="25706">MESQRYISFLLVILMGFFCSSQAYKFYVGGSDGWVLKPSENYNHWAERNRFQVGDSLFFKHKKGSDSVLVVTKEDYYNCNTEKPIMAMVDGDSIFKFDRSGPFFFISGNPGSCGNGQKLIVVVLAVRDKSPIAKPPMSSQSPKAQPPKAMTPVSPSPVAKTPTVSPSPAMIPVSPSPKSGTPMSSPPMADTPTPDGDTHSELHAPAPAPSSSPAFTSSIDLVFGVSLVVCVVLGSFVGTF</sequence>
<dbReference type="Proteomes" id="UP000655225">
    <property type="component" value="Unassembled WGS sequence"/>
</dbReference>